<accession>A0A7S4BUS7</accession>
<dbReference type="AlphaFoldDB" id="A0A7S4BUS7"/>
<name>A0A7S4BUS7_CHRCT</name>
<feature type="region of interest" description="Disordered" evidence="1">
    <location>
        <begin position="1"/>
        <end position="23"/>
    </location>
</feature>
<reference evidence="2" key="1">
    <citation type="submission" date="2021-01" db="EMBL/GenBank/DDBJ databases">
        <authorList>
            <person name="Corre E."/>
            <person name="Pelletier E."/>
            <person name="Niang G."/>
            <person name="Scheremetjew M."/>
            <person name="Finn R."/>
            <person name="Kale V."/>
            <person name="Holt S."/>
            <person name="Cochrane G."/>
            <person name="Meng A."/>
            <person name="Brown T."/>
            <person name="Cohen L."/>
        </authorList>
    </citation>
    <scope>NUCLEOTIDE SEQUENCE</scope>
    <source>
        <strain evidence="2">CCMP645</strain>
    </source>
</reference>
<proteinExistence type="predicted"/>
<organism evidence="2">
    <name type="scientific">Chrysotila carterae</name>
    <name type="common">Marine alga</name>
    <name type="synonym">Syracosphaera carterae</name>
    <dbReference type="NCBI Taxonomy" id="13221"/>
    <lineage>
        <taxon>Eukaryota</taxon>
        <taxon>Haptista</taxon>
        <taxon>Haptophyta</taxon>
        <taxon>Prymnesiophyceae</taxon>
        <taxon>Isochrysidales</taxon>
        <taxon>Isochrysidaceae</taxon>
        <taxon>Chrysotila</taxon>
    </lineage>
</organism>
<gene>
    <name evidence="2" type="ORF">PCAR00345_LOCUS30312</name>
</gene>
<sequence length="103" mass="11703">MSARVRTHNRASASTRTHAHTRTRTHALTRSRARALARTRAHACTSVHVHARLVGWGAASAYNSWTRTFRCARTLKHSNTHMRTRKHISAYRQARTCTMPADT</sequence>
<evidence type="ECO:0000313" key="2">
    <source>
        <dbReference type="EMBL" id="CAE0777673.1"/>
    </source>
</evidence>
<protein>
    <submittedName>
        <fullName evidence="2">Uncharacterized protein</fullName>
    </submittedName>
</protein>
<dbReference type="EMBL" id="HBIZ01047280">
    <property type="protein sequence ID" value="CAE0777673.1"/>
    <property type="molecule type" value="Transcribed_RNA"/>
</dbReference>
<evidence type="ECO:0000256" key="1">
    <source>
        <dbReference type="SAM" id="MobiDB-lite"/>
    </source>
</evidence>